<comment type="caution">
    <text evidence="4">The sequence shown here is derived from an EMBL/GenBank/DDBJ whole genome shotgun (WGS) entry which is preliminary data.</text>
</comment>
<feature type="chain" id="PRO_5038624530" evidence="2">
    <location>
        <begin position="28"/>
        <end position="258"/>
    </location>
</feature>
<feature type="domain" description="DUF4232" evidence="3">
    <location>
        <begin position="121"/>
        <end position="249"/>
    </location>
</feature>
<dbReference type="PROSITE" id="PS51257">
    <property type="entry name" value="PROKAR_LIPOPROTEIN"/>
    <property type="match status" value="1"/>
</dbReference>
<feature type="compositionally biased region" description="Low complexity" evidence="1">
    <location>
        <begin position="91"/>
        <end position="106"/>
    </location>
</feature>
<feature type="compositionally biased region" description="Basic and acidic residues" evidence="1">
    <location>
        <begin position="53"/>
        <end position="70"/>
    </location>
</feature>
<dbReference type="RefSeq" id="WP_135338498.1">
    <property type="nucleotide sequence ID" value="NZ_JBHLTX010000036.1"/>
</dbReference>
<evidence type="ECO:0000256" key="2">
    <source>
        <dbReference type="SAM" id="SignalP"/>
    </source>
</evidence>
<reference evidence="4 5" key="1">
    <citation type="submission" date="2019-03" db="EMBL/GenBank/DDBJ databases">
        <authorList>
            <person name="Gonzalez-Pimentel J.L."/>
        </authorList>
    </citation>
    <scope>NUCLEOTIDE SEQUENCE [LARGE SCALE GENOMIC DNA]</scope>
    <source>
        <strain evidence="4 5">JCM 31289</strain>
    </source>
</reference>
<proteinExistence type="predicted"/>
<organism evidence="4 5">
    <name type="scientific">Streptomyces palmae</name>
    <dbReference type="NCBI Taxonomy" id="1701085"/>
    <lineage>
        <taxon>Bacteria</taxon>
        <taxon>Bacillati</taxon>
        <taxon>Actinomycetota</taxon>
        <taxon>Actinomycetes</taxon>
        <taxon>Kitasatosporales</taxon>
        <taxon>Streptomycetaceae</taxon>
        <taxon>Streptomyces</taxon>
    </lineage>
</organism>
<feature type="compositionally biased region" description="Low complexity" evidence="1">
    <location>
        <begin position="71"/>
        <end position="82"/>
    </location>
</feature>
<keyword evidence="2" id="KW-0732">Signal</keyword>
<name>A0A4Z0HE38_9ACTN</name>
<feature type="signal peptide" evidence="2">
    <location>
        <begin position="1"/>
        <end position="27"/>
    </location>
</feature>
<dbReference type="Pfam" id="PF14016">
    <property type="entry name" value="DUF4232"/>
    <property type="match status" value="1"/>
</dbReference>
<dbReference type="OrthoDB" id="3854042at2"/>
<evidence type="ECO:0000256" key="1">
    <source>
        <dbReference type="SAM" id="MobiDB-lite"/>
    </source>
</evidence>
<sequence length="258" mass="26136">MSATTARTRVRLLAAATLALASFSLTACQDGGSGTRSEGRANTAHQSAAPAHSAKDAEEAPAAAKDDRDGTGSQKTGQTGQSGQSGGNAGDSGTAAAKPPAQAAPARTDRGNRGSGTATTCTSANTKVTVTQVSRPINHLLLTATNTGTAPCYAYYAPYLRFDDAQAATAFNEDSKPQAVVTLKPGESAYAGIRTSAADGGAQHGITAQRLGVSFANRDQDGSVGGSTNLTLPGGGVYVDDSAEVTYWQTSMDDALMW</sequence>
<keyword evidence="5" id="KW-1185">Reference proteome</keyword>
<dbReference type="EMBL" id="SRID01000058">
    <property type="protein sequence ID" value="TGB13894.1"/>
    <property type="molecule type" value="Genomic_DNA"/>
</dbReference>
<dbReference type="InterPro" id="IPR025326">
    <property type="entry name" value="DUF4232"/>
</dbReference>
<feature type="region of interest" description="Disordered" evidence="1">
    <location>
        <begin position="28"/>
        <end position="123"/>
    </location>
</feature>
<protein>
    <submittedName>
        <fullName evidence="4">DUF4232 domain-containing protein</fullName>
    </submittedName>
</protein>
<accession>A0A4Z0HE38</accession>
<dbReference type="AlphaFoldDB" id="A0A4Z0HE38"/>
<dbReference type="Proteomes" id="UP000297948">
    <property type="component" value="Unassembled WGS sequence"/>
</dbReference>
<evidence type="ECO:0000313" key="5">
    <source>
        <dbReference type="Proteomes" id="UP000297948"/>
    </source>
</evidence>
<evidence type="ECO:0000259" key="3">
    <source>
        <dbReference type="Pfam" id="PF14016"/>
    </source>
</evidence>
<gene>
    <name evidence="4" type="ORF">E4099_09320</name>
</gene>
<evidence type="ECO:0000313" key="4">
    <source>
        <dbReference type="EMBL" id="TGB13894.1"/>
    </source>
</evidence>